<evidence type="ECO:0000313" key="2">
    <source>
        <dbReference type="EMBL" id="OWA54225.1"/>
    </source>
</evidence>
<feature type="transmembrane region" description="Helical" evidence="1">
    <location>
        <begin position="202"/>
        <end position="221"/>
    </location>
</feature>
<feature type="transmembrane region" description="Helical" evidence="1">
    <location>
        <begin position="104"/>
        <end position="126"/>
    </location>
</feature>
<keyword evidence="1" id="KW-0472">Membrane</keyword>
<feature type="transmembrane region" description="Helical" evidence="1">
    <location>
        <begin position="286"/>
        <end position="309"/>
    </location>
</feature>
<organism evidence="2 3">
    <name type="scientific">Hypsibius exemplaris</name>
    <name type="common">Freshwater tardigrade</name>
    <dbReference type="NCBI Taxonomy" id="2072580"/>
    <lineage>
        <taxon>Eukaryota</taxon>
        <taxon>Metazoa</taxon>
        <taxon>Ecdysozoa</taxon>
        <taxon>Tardigrada</taxon>
        <taxon>Eutardigrada</taxon>
        <taxon>Parachela</taxon>
        <taxon>Hypsibioidea</taxon>
        <taxon>Hypsibiidae</taxon>
        <taxon>Hypsibius</taxon>
    </lineage>
</organism>
<dbReference type="AlphaFoldDB" id="A0A9X6NHA9"/>
<proteinExistence type="predicted"/>
<evidence type="ECO:0000256" key="1">
    <source>
        <dbReference type="SAM" id="Phobius"/>
    </source>
</evidence>
<dbReference type="Proteomes" id="UP000192578">
    <property type="component" value="Unassembled WGS sequence"/>
</dbReference>
<feature type="transmembrane region" description="Helical" evidence="1">
    <location>
        <begin position="162"/>
        <end position="182"/>
    </location>
</feature>
<dbReference type="EMBL" id="MTYJ01000382">
    <property type="protein sequence ID" value="OWA54225.1"/>
    <property type="molecule type" value="Genomic_DNA"/>
</dbReference>
<gene>
    <name evidence="2" type="ORF">BV898_18636</name>
</gene>
<comment type="caution">
    <text evidence="2">The sequence shown here is derived from an EMBL/GenBank/DDBJ whole genome shotgun (WGS) entry which is preliminary data.</text>
</comment>
<feature type="transmembrane region" description="Helical" evidence="1">
    <location>
        <begin position="62"/>
        <end position="92"/>
    </location>
</feature>
<feature type="transmembrane region" description="Helical" evidence="1">
    <location>
        <begin position="321"/>
        <end position="343"/>
    </location>
</feature>
<sequence>MKSTIEKTAVRHPEHSNLRQPKGLIIVQSSVLRLAGLLPFCHEESGLAARRSSIPKYIRSHALPCLAIAVLIGNVFFSATSTIRMFGIIIIANRGQTAGWLRRLLYYSPDLSSSIRTCCVLVVVFAKRNCWRTLIQHSIELTALLFPNPEAEQRVYAKINRLSVVCFTASFASYIFWFSITWVEFCAGNNITSAAEMSFYPVPFYISLKGYVILDVFFRAIPFVLSQQAHLCGVCLVVILSEALTGLRCEIVQATASCETVTNKHVQRWSAIHVRMMRFLGEISQTFQLIFLVMYVSDFVNVIGSLAFVLSSELVTSNWSYVHYAGTFGIFGVYASLSTLPLIRVCEKSSSLPEEVYFLTVAMKDHNEKSARDHVSHWRLLDELQQFEKSCRDHLLVFSGCKVISFTRELLLGTWTLTVSFMILANELLK</sequence>
<protein>
    <submittedName>
        <fullName evidence="2">Uncharacterized protein</fullName>
    </submittedName>
</protein>
<accession>A0A9X6NHA9</accession>
<keyword evidence="1" id="KW-1133">Transmembrane helix</keyword>
<dbReference type="OrthoDB" id="10669851at2759"/>
<name>A0A9X6NHA9_HYPEX</name>
<evidence type="ECO:0000313" key="3">
    <source>
        <dbReference type="Proteomes" id="UP000192578"/>
    </source>
</evidence>
<keyword evidence="1" id="KW-0812">Transmembrane</keyword>
<reference evidence="3" key="1">
    <citation type="submission" date="2017-01" db="EMBL/GenBank/DDBJ databases">
        <title>Comparative genomics of anhydrobiosis in the tardigrade Hypsibius dujardini.</title>
        <authorList>
            <person name="Yoshida Y."/>
            <person name="Koutsovoulos G."/>
            <person name="Laetsch D."/>
            <person name="Stevens L."/>
            <person name="Kumar S."/>
            <person name="Horikawa D."/>
            <person name="Ishino K."/>
            <person name="Komine S."/>
            <person name="Tomita M."/>
            <person name="Blaxter M."/>
            <person name="Arakawa K."/>
        </authorList>
    </citation>
    <scope>NUCLEOTIDE SEQUENCE [LARGE SCALE GENOMIC DNA]</scope>
    <source>
        <strain evidence="3">Z151</strain>
    </source>
</reference>
<keyword evidence="3" id="KW-1185">Reference proteome</keyword>